<dbReference type="Proteomes" id="UP000265520">
    <property type="component" value="Unassembled WGS sequence"/>
</dbReference>
<feature type="non-terminal residue" evidence="1">
    <location>
        <position position="1"/>
    </location>
</feature>
<accession>A0A392VGE9</accession>
<comment type="caution">
    <text evidence="1">The sequence shown here is derived from an EMBL/GenBank/DDBJ whole genome shotgun (WGS) entry which is preliminary data.</text>
</comment>
<keyword evidence="2" id="KW-1185">Reference proteome</keyword>
<name>A0A392VGE9_9FABA</name>
<proteinExistence type="predicted"/>
<organism evidence="1 2">
    <name type="scientific">Trifolium medium</name>
    <dbReference type="NCBI Taxonomy" id="97028"/>
    <lineage>
        <taxon>Eukaryota</taxon>
        <taxon>Viridiplantae</taxon>
        <taxon>Streptophyta</taxon>
        <taxon>Embryophyta</taxon>
        <taxon>Tracheophyta</taxon>
        <taxon>Spermatophyta</taxon>
        <taxon>Magnoliopsida</taxon>
        <taxon>eudicotyledons</taxon>
        <taxon>Gunneridae</taxon>
        <taxon>Pentapetalae</taxon>
        <taxon>rosids</taxon>
        <taxon>fabids</taxon>
        <taxon>Fabales</taxon>
        <taxon>Fabaceae</taxon>
        <taxon>Papilionoideae</taxon>
        <taxon>50 kb inversion clade</taxon>
        <taxon>NPAAA clade</taxon>
        <taxon>Hologalegina</taxon>
        <taxon>IRL clade</taxon>
        <taxon>Trifolieae</taxon>
        <taxon>Trifolium</taxon>
    </lineage>
</organism>
<evidence type="ECO:0000313" key="2">
    <source>
        <dbReference type="Proteomes" id="UP000265520"/>
    </source>
</evidence>
<protein>
    <submittedName>
        <fullName evidence="1">Uncharacterized protein</fullName>
    </submittedName>
</protein>
<evidence type="ECO:0000313" key="1">
    <source>
        <dbReference type="EMBL" id="MCI86512.1"/>
    </source>
</evidence>
<sequence>SWQEELMHRLRRR</sequence>
<dbReference type="EMBL" id="LXQA011142687">
    <property type="protein sequence ID" value="MCI86512.1"/>
    <property type="molecule type" value="Genomic_DNA"/>
</dbReference>
<reference evidence="1 2" key="1">
    <citation type="journal article" date="2018" name="Front. Plant Sci.">
        <title>Red Clover (Trifolium pratense) and Zigzag Clover (T. medium) - A Picture of Genomic Similarities and Differences.</title>
        <authorList>
            <person name="Dluhosova J."/>
            <person name="Istvanek J."/>
            <person name="Nedelnik J."/>
            <person name="Repkova J."/>
        </authorList>
    </citation>
    <scope>NUCLEOTIDE SEQUENCE [LARGE SCALE GENOMIC DNA]</scope>
    <source>
        <strain evidence="2">cv. 10/8</strain>
        <tissue evidence="1">Leaf</tissue>
    </source>
</reference>